<reference evidence="1" key="1">
    <citation type="journal article" date="2014" name="Front. Microbiol.">
        <title>High frequency of phylogenetically diverse reductive dehalogenase-homologous genes in deep subseafloor sedimentary metagenomes.</title>
        <authorList>
            <person name="Kawai M."/>
            <person name="Futagami T."/>
            <person name="Toyoda A."/>
            <person name="Takaki Y."/>
            <person name="Nishi S."/>
            <person name="Hori S."/>
            <person name="Arai W."/>
            <person name="Tsubouchi T."/>
            <person name="Morono Y."/>
            <person name="Uchiyama I."/>
            <person name="Ito T."/>
            <person name="Fujiyama A."/>
            <person name="Inagaki F."/>
            <person name="Takami H."/>
        </authorList>
    </citation>
    <scope>NUCLEOTIDE SEQUENCE</scope>
    <source>
        <strain evidence="1">Expedition CK06-06</strain>
    </source>
</reference>
<protein>
    <submittedName>
        <fullName evidence="1">Uncharacterized protein</fullName>
    </submittedName>
</protein>
<dbReference type="EMBL" id="BART01014435">
    <property type="protein sequence ID" value="GAG88463.1"/>
    <property type="molecule type" value="Genomic_DNA"/>
</dbReference>
<sequence length="59" mass="7160">MNVHLCWKTENTPKGKIHRSKTMTVKEAMKNYNRIKSSTTEAYLRYFDGWRYVTYKILK</sequence>
<organism evidence="1">
    <name type="scientific">marine sediment metagenome</name>
    <dbReference type="NCBI Taxonomy" id="412755"/>
    <lineage>
        <taxon>unclassified sequences</taxon>
        <taxon>metagenomes</taxon>
        <taxon>ecological metagenomes</taxon>
    </lineage>
</organism>
<comment type="caution">
    <text evidence="1">The sequence shown here is derived from an EMBL/GenBank/DDBJ whole genome shotgun (WGS) entry which is preliminary data.</text>
</comment>
<proteinExistence type="predicted"/>
<name>X1BWC7_9ZZZZ</name>
<gene>
    <name evidence="1" type="ORF">S01H4_28807</name>
</gene>
<dbReference type="AlphaFoldDB" id="X1BWC7"/>
<accession>X1BWC7</accession>
<evidence type="ECO:0000313" key="1">
    <source>
        <dbReference type="EMBL" id="GAG88463.1"/>
    </source>
</evidence>